<reference evidence="1 2" key="1">
    <citation type="submission" date="2017-04" db="EMBL/GenBank/DDBJ databases">
        <title>Long-term genomic coevolution of host-parasite interaction in the natural environment.</title>
        <authorList>
            <person name="Laanto E."/>
            <person name="Hoikkala V."/>
            <person name="Ravantti J."/>
            <person name="Sundberg L.-R."/>
        </authorList>
    </citation>
    <scope>NUCLEOTIDE SEQUENCE [LARGE SCALE GENOMIC DNA]</scope>
</reference>
<dbReference type="EMBL" id="KY979245">
    <property type="protein sequence ID" value="ASD53230.1"/>
    <property type="molecule type" value="Genomic_DNA"/>
</dbReference>
<accession>A0A218M873</accession>
<proteinExistence type="predicted"/>
<evidence type="ECO:0000313" key="2">
    <source>
        <dbReference type="Proteomes" id="UP000223267"/>
    </source>
</evidence>
<evidence type="ECO:0000313" key="1">
    <source>
        <dbReference type="EMBL" id="ASD53230.1"/>
    </source>
</evidence>
<sequence length="115" mass="13637">MPIDYSKYPPNWKTEIRPRILARANNKCECCGLENKSFALSYKKNGVTVWEQDTFKSWLKNNLPKRVKVVLTIAHLDHDETNRNVTDDRLKAMCQLCHLRYDAEEKKRRNKIKKS</sequence>
<protein>
    <submittedName>
        <fullName evidence="1">Uncharacterized protein</fullName>
    </submittedName>
</protein>
<dbReference type="Proteomes" id="UP000223267">
    <property type="component" value="Segment"/>
</dbReference>
<name>A0A218M873_9CAUD</name>
<organism evidence="1 2">
    <name type="scientific">Flavobacterium phage VK48</name>
    <dbReference type="NCBI Taxonomy" id="1984755"/>
    <lineage>
        <taxon>Viruses</taxon>
        <taxon>Duplodnaviria</taxon>
        <taxon>Heunggongvirae</taxon>
        <taxon>Uroviricota</taxon>
        <taxon>Caudoviricetes</taxon>
        <taxon>Ficleduovirus</taxon>
        <taxon>Ficleduovirus FCV1</taxon>
    </lineage>
</organism>